<comment type="caution">
    <text evidence="4">The sequence shown here is derived from an EMBL/GenBank/DDBJ whole genome shotgun (WGS) entry which is preliminary data.</text>
</comment>
<dbReference type="InterPro" id="IPR002347">
    <property type="entry name" value="SDR_fam"/>
</dbReference>
<dbReference type="EMBL" id="BTSY01000004">
    <property type="protein sequence ID" value="GMT24651.1"/>
    <property type="molecule type" value="Genomic_DNA"/>
</dbReference>
<keyword evidence="3" id="KW-0812">Transmembrane</keyword>
<evidence type="ECO:0000256" key="1">
    <source>
        <dbReference type="ARBA" id="ARBA00023002"/>
    </source>
</evidence>
<organism evidence="4 5">
    <name type="scientific">Pristionchus fissidentatus</name>
    <dbReference type="NCBI Taxonomy" id="1538716"/>
    <lineage>
        <taxon>Eukaryota</taxon>
        <taxon>Metazoa</taxon>
        <taxon>Ecdysozoa</taxon>
        <taxon>Nematoda</taxon>
        <taxon>Chromadorea</taxon>
        <taxon>Rhabditida</taxon>
        <taxon>Rhabditina</taxon>
        <taxon>Diplogasteromorpha</taxon>
        <taxon>Diplogasteroidea</taxon>
        <taxon>Neodiplogasteridae</taxon>
        <taxon>Pristionchus</taxon>
    </lineage>
</organism>
<dbReference type="GO" id="GO:0016491">
    <property type="term" value="F:oxidoreductase activity"/>
    <property type="evidence" value="ECO:0007669"/>
    <property type="project" value="UniProtKB-KW"/>
</dbReference>
<reference evidence="4" key="1">
    <citation type="submission" date="2023-10" db="EMBL/GenBank/DDBJ databases">
        <title>Genome assembly of Pristionchus species.</title>
        <authorList>
            <person name="Yoshida K."/>
            <person name="Sommer R.J."/>
        </authorList>
    </citation>
    <scope>NUCLEOTIDE SEQUENCE</scope>
    <source>
        <strain evidence="4">RS5133</strain>
    </source>
</reference>
<keyword evidence="3" id="KW-0472">Membrane</keyword>
<gene>
    <name evidence="4" type="ORF">PFISCL1PPCAC_15948</name>
</gene>
<dbReference type="InterPro" id="IPR036291">
    <property type="entry name" value="NAD(P)-bd_dom_sf"/>
</dbReference>
<keyword evidence="5" id="KW-1185">Reference proteome</keyword>
<sequence>MLPISRNVRIVTAVALAGSLTVFLFRRYRRFLNGGQFTEDVSAEGKIVVLTGANSGIGYETAKELNLRGAKVYMLCRHPLRAQAAREKMIKAGCDASRLIYIHCDLSSFKSVRQSAVELTKRESHIDILINNAGTMMDRFKKTEDGHETTWHTNYLGPFLLTEILLPLVANSEKGRIINVASDFARLLTYQLFDLRRVDFPEPEGISKQDINYPRSKMANIMHARELSRRLRHRGINNVTVNSLHPGQFH</sequence>
<evidence type="ECO:0000313" key="5">
    <source>
        <dbReference type="Proteomes" id="UP001432322"/>
    </source>
</evidence>
<evidence type="ECO:0000256" key="2">
    <source>
        <dbReference type="RuleBase" id="RU000363"/>
    </source>
</evidence>
<evidence type="ECO:0000313" key="4">
    <source>
        <dbReference type="EMBL" id="GMT24651.1"/>
    </source>
</evidence>
<dbReference type="Gene3D" id="3.40.50.720">
    <property type="entry name" value="NAD(P)-binding Rossmann-like Domain"/>
    <property type="match status" value="1"/>
</dbReference>
<name>A0AAV5W1M7_9BILA</name>
<proteinExistence type="inferred from homology"/>
<accession>A0AAV5W1M7</accession>
<feature type="non-terminal residue" evidence="4">
    <location>
        <position position="250"/>
    </location>
</feature>
<protein>
    <recommendedName>
        <fullName evidence="6">Dehydrogenase</fullName>
    </recommendedName>
</protein>
<feature type="transmembrane region" description="Helical" evidence="3">
    <location>
        <begin position="6"/>
        <end position="25"/>
    </location>
</feature>
<evidence type="ECO:0000256" key="3">
    <source>
        <dbReference type="SAM" id="Phobius"/>
    </source>
</evidence>
<dbReference type="Pfam" id="PF00106">
    <property type="entry name" value="adh_short"/>
    <property type="match status" value="1"/>
</dbReference>
<evidence type="ECO:0008006" key="6">
    <source>
        <dbReference type="Google" id="ProtNLM"/>
    </source>
</evidence>
<keyword evidence="3" id="KW-1133">Transmembrane helix</keyword>
<dbReference type="PANTHER" id="PTHR43157">
    <property type="entry name" value="PHOSPHATIDYLINOSITOL-GLYCAN BIOSYNTHESIS CLASS F PROTEIN-RELATED"/>
    <property type="match status" value="1"/>
</dbReference>
<keyword evidence="1" id="KW-0560">Oxidoreductase</keyword>
<dbReference type="PANTHER" id="PTHR43157:SF31">
    <property type="entry name" value="PHOSPHATIDYLINOSITOL-GLYCAN BIOSYNTHESIS CLASS F PROTEIN"/>
    <property type="match status" value="1"/>
</dbReference>
<dbReference type="SUPFAM" id="SSF51735">
    <property type="entry name" value="NAD(P)-binding Rossmann-fold domains"/>
    <property type="match status" value="1"/>
</dbReference>
<dbReference type="PRINTS" id="PR00081">
    <property type="entry name" value="GDHRDH"/>
</dbReference>
<comment type="similarity">
    <text evidence="2">Belongs to the short-chain dehydrogenases/reductases (SDR) family.</text>
</comment>
<dbReference type="Proteomes" id="UP001432322">
    <property type="component" value="Unassembled WGS sequence"/>
</dbReference>
<dbReference type="AlphaFoldDB" id="A0AAV5W1M7"/>
<dbReference type="PRINTS" id="PR00080">
    <property type="entry name" value="SDRFAMILY"/>
</dbReference>